<gene>
    <name evidence="2" type="ORF">BN138_273</name>
    <name evidence="3" type="ORF">BN138_787</name>
</gene>
<evidence type="ECO:0000313" key="3">
    <source>
        <dbReference type="EMBL" id="CCO21599.1"/>
    </source>
</evidence>
<keyword evidence="3" id="KW-0808">Transferase</keyword>
<dbReference type="GO" id="GO:0016747">
    <property type="term" value="F:acyltransferase activity, transferring groups other than amino-acyl groups"/>
    <property type="evidence" value="ECO:0007669"/>
    <property type="project" value="InterPro"/>
</dbReference>
<dbReference type="AlphaFoldDB" id="S0DFK4"/>
<reference evidence="2" key="1">
    <citation type="submission" date="2012-10" db="EMBL/GenBank/DDBJ databases">
        <authorList>
            <person name="Sandrine L."/>
        </authorList>
    </citation>
    <scope>NUCLEOTIDE SEQUENCE</scope>
</reference>
<name>S0DFK4_9ZZZZ</name>
<dbReference type="SUPFAM" id="SSF55729">
    <property type="entry name" value="Acyl-CoA N-acyltransferases (Nat)"/>
    <property type="match status" value="1"/>
</dbReference>
<sequence>MVTRLTVTLREFEPDDAPTVTEAMLLSENYAVAMTGYFPEGGDLQSLFYVLPETADPNVKHLYTILADDTVAGLADTLIGWPDTTTVTIGLFLVHPRFQRMGVASQALEAGTVIARKMGLQTLRAACPRNWLPGEQFLAGHGFVQQVSSSTAPMNRITHPHEASHLVDAWVRGFRPLSDDAGSSQPGV</sequence>
<evidence type="ECO:0000259" key="1">
    <source>
        <dbReference type="PROSITE" id="PS51186"/>
    </source>
</evidence>
<reference evidence="2" key="2">
    <citation type="journal article" date="2013" name="Biotechnol. Biofuels">
        <title>Mining for hemicellulases in the fungus-growing termite Pseudacanthotermes militaris using functional metagenomics.</title>
        <authorList>
            <person name="Bastien G."/>
            <person name="Arnal G."/>
            <person name="Bozonnet S."/>
            <person name="Laguerre S."/>
            <person name="Ferreira F."/>
            <person name="Faure R."/>
            <person name="Henrissat B."/>
            <person name="Lefevre F."/>
            <person name="Robe P."/>
            <person name="Bouchez O."/>
            <person name="Noirot C."/>
            <person name="Dumon C."/>
            <person name="O'Donohue M."/>
        </authorList>
    </citation>
    <scope>NUCLEOTIDE SEQUENCE</scope>
</reference>
<dbReference type="EMBL" id="HF548283">
    <property type="protein sequence ID" value="CCO21085.1"/>
    <property type="molecule type" value="Genomic_DNA"/>
</dbReference>
<dbReference type="EMBL" id="HF548312">
    <property type="protein sequence ID" value="CCO21599.1"/>
    <property type="molecule type" value="Genomic_DNA"/>
</dbReference>
<proteinExistence type="predicted"/>
<dbReference type="InterPro" id="IPR016181">
    <property type="entry name" value="Acyl_CoA_acyltransferase"/>
</dbReference>
<dbReference type="CDD" id="cd04301">
    <property type="entry name" value="NAT_SF"/>
    <property type="match status" value="1"/>
</dbReference>
<dbReference type="PROSITE" id="PS51186">
    <property type="entry name" value="GNAT"/>
    <property type="match status" value="1"/>
</dbReference>
<dbReference type="Gene3D" id="3.40.630.30">
    <property type="match status" value="1"/>
</dbReference>
<evidence type="ECO:0000313" key="2">
    <source>
        <dbReference type="EMBL" id="CCO21085.1"/>
    </source>
</evidence>
<dbReference type="Pfam" id="PF00583">
    <property type="entry name" value="Acetyltransf_1"/>
    <property type="match status" value="1"/>
</dbReference>
<feature type="domain" description="N-acetyltransferase" evidence="1">
    <location>
        <begin position="7"/>
        <end position="162"/>
    </location>
</feature>
<protein>
    <submittedName>
        <fullName evidence="3">Putative N-acetyltransferase</fullName>
    </submittedName>
</protein>
<organism evidence="2">
    <name type="scientific">termite gut metagenome</name>
    <dbReference type="NCBI Taxonomy" id="433724"/>
    <lineage>
        <taxon>unclassified sequences</taxon>
        <taxon>metagenomes</taxon>
        <taxon>organismal metagenomes</taxon>
    </lineage>
</organism>
<accession>S0DFK4</accession>
<dbReference type="InterPro" id="IPR000182">
    <property type="entry name" value="GNAT_dom"/>
</dbReference>